<reference evidence="4" key="1">
    <citation type="journal article" date="2019" name="Int. J. Syst. Evol. Microbiol.">
        <title>The Global Catalogue of Microorganisms (GCM) 10K type strain sequencing project: providing services to taxonomists for standard genome sequencing and annotation.</title>
        <authorList>
            <consortium name="The Broad Institute Genomics Platform"/>
            <consortium name="The Broad Institute Genome Sequencing Center for Infectious Disease"/>
            <person name="Wu L."/>
            <person name="Ma J."/>
        </authorList>
    </citation>
    <scope>NUCLEOTIDE SEQUENCE [LARGE SCALE GENOMIC DNA]</scope>
    <source>
        <strain evidence="4">CCUG 59778</strain>
    </source>
</reference>
<evidence type="ECO:0000313" key="3">
    <source>
        <dbReference type="EMBL" id="MFC5290986.1"/>
    </source>
</evidence>
<dbReference type="InterPro" id="IPR055247">
    <property type="entry name" value="InsJ-like_HTH"/>
</dbReference>
<gene>
    <name evidence="3" type="ORF">ACFPM7_28390</name>
</gene>
<protein>
    <submittedName>
        <fullName evidence="3">Helix-turn-helix domain-containing protein</fullName>
    </submittedName>
</protein>
<dbReference type="Proteomes" id="UP001596157">
    <property type="component" value="Unassembled WGS sequence"/>
</dbReference>
<feature type="compositionally biased region" description="Low complexity" evidence="1">
    <location>
        <begin position="1"/>
        <end position="24"/>
    </location>
</feature>
<dbReference type="Pfam" id="PF13518">
    <property type="entry name" value="HTH_28"/>
    <property type="match status" value="1"/>
</dbReference>
<comment type="caution">
    <text evidence="3">The sequence shown here is derived from an EMBL/GenBank/DDBJ whole genome shotgun (WGS) entry which is preliminary data.</text>
</comment>
<evidence type="ECO:0000259" key="2">
    <source>
        <dbReference type="Pfam" id="PF13518"/>
    </source>
</evidence>
<dbReference type="EMBL" id="JBHSKF010000020">
    <property type="protein sequence ID" value="MFC5290986.1"/>
    <property type="molecule type" value="Genomic_DNA"/>
</dbReference>
<dbReference type="Gene3D" id="1.10.10.10">
    <property type="entry name" value="Winged helix-like DNA-binding domain superfamily/Winged helix DNA-binding domain"/>
    <property type="match status" value="1"/>
</dbReference>
<accession>A0ABW0EXT3</accession>
<feature type="region of interest" description="Disordered" evidence="1">
    <location>
        <begin position="1"/>
        <end position="35"/>
    </location>
</feature>
<dbReference type="SUPFAM" id="SSF46689">
    <property type="entry name" value="Homeodomain-like"/>
    <property type="match status" value="1"/>
</dbReference>
<organism evidence="3 4">
    <name type="scientific">Actinokineospora guangxiensis</name>
    <dbReference type="NCBI Taxonomy" id="1490288"/>
    <lineage>
        <taxon>Bacteria</taxon>
        <taxon>Bacillati</taxon>
        <taxon>Actinomycetota</taxon>
        <taxon>Actinomycetes</taxon>
        <taxon>Pseudonocardiales</taxon>
        <taxon>Pseudonocardiaceae</taxon>
        <taxon>Actinokineospora</taxon>
    </lineage>
</organism>
<sequence>MTLSPSPHWSPAFAPWPSAAPARSDQPERQAAPADARGLPAEVLGHLRRQVVAAVEAGIAQVEAARRFGVSRQTVGLWVRDYRNRGEGAFRPGRRGRKPGEQLALTTEQQLAIASAVAAGAPESAGLDHLLWSRQAVVDLVAARFGLGLGAATAGNYLVRWGFPLPQDLLRSLRRTSSEPDRATWLAGAEVVWIGHAAPAWCPGALRPTLVQAVSNRGALTFLAADPADADAVHGFVDRLIRQTARRFNVVVTWQPEGHEQVPDVLSHGEATAAIRFLPAETA</sequence>
<name>A0ABW0EXT3_9PSEU</name>
<dbReference type="RefSeq" id="WP_378250893.1">
    <property type="nucleotide sequence ID" value="NZ_JBHSKF010000020.1"/>
</dbReference>
<keyword evidence="4" id="KW-1185">Reference proteome</keyword>
<dbReference type="InterPro" id="IPR009057">
    <property type="entry name" value="Homeodomain-like_sf"/>
</dbReference>
<feature type="domain" description="Insertion element IS150 protein InsJ-like helix-turn-helix" evidence="2">
    <location>
        <begin position="48"/>
        <end position="98"/>
    </location>
</feature>
<evidence type="ECO:0000313" key="4">
    <source>
        <dbReference type="Proteomes" id="UP001596157"/>
    </source>
</evidence>
<evidence type="ECO:0000256" key="1">
    <source>
        <dbReference type="SAM" id="MobiDB-lite"/>
    </source>
</evidence>
<dbReference type="InterPro" id="IPR036388">
    <property type="entry name" value="WH-like_DNA-bd_sf"/>
</dbReference>
<proteinExistence type="predicted"/>